<evidence type="ECO:0000256" key="1">
    <source>
        <dbReference type="SAM" id="MobiDB-lite"/>
    </source>
</evidence>
<comment type="caution">
    <text evidence="2">The sequence shown here is derived from an EMBL/GenBank/DDBJ whole genome shotgun (WGS) entry which is preliminary data.</text>
</comment>
<organism evidence="2 3">
    <name type="scientific">Scylla paramamosain</name>
    <name type="common">Mud crab</name>
    <dbReference type="NCBI Taxonomy" id="85552"/>
    <lineage>
        <taxon>Eukaryota</taxon>
        <taxon>Metazoa</taxon>
        <taxon>Ecdysozoa</taxon>
        <taxon>Arthropoda</taxon>
        <taxon>Crustacea</taxon>
        <taxon>Multicrustacea</taxon>
        <taxon>Malacostraca</taxon>
        <taxon>Eumalacostraca</taxon>
        <taxon>Eucarida</taxon>
        <taxon>Decapoda</taxon>
        <taxon>Pleocyemata</taxon>
        <taxon>Brachyura</taxon>
        <taxon>Eubrachyura</taxon>
        <taxon>Portunoidea</taxon>
        <taxon>Portunidae</taxon>
        <taxon>Portuninae</taxon>
        <taxon>Scylla</taxon>
    </lineage>
</organism>
<dbReference type="InterPro" id="IPR038269">
    <property type="entry name" value="SCAN_sf"/>
</dbReference>
<dbReference type="SUPFAM" id="SSF47353">
    <property type="entry name" value="Retrovirus capsid dimerization domain-like"/>
    <property type="match status" value="1"/>
</dbReference>
<protein>
    <submittedName>
        <fullName evidence="2">Uncharacterized protein</fullName>
    </submittedName>
</protein>
<dbReference type="Gene3D" id="1.10.4020.10">
    <property type="entry name" value="DNA breaking-rejoining enzymes"/>
    <property type="match status" value="1"/>
</dbReference>
<proteinExistence type="predicted"/>
<dbReference type="EMBL" id="JARAKH010000013">
    <property type="protein sequence ID" value="KAK8397503.1"/>
    <property type="molecule type" value="Genomic_DNA"/>
</dbReference>
<dbReference type="Proteomes" id="UP001487740">
    <property type="component" value="Unassembled WGS sequence"/>
</dbReference>
<gene>
    <name evidence="2" type="ORF">O3P69_004331</name>
</gene>
<feature type="region of interest" description="Disordered" evidence="1">
    <location>
        <begin position="49"/>
        <end position="75"/>
    </location>
</feature>
<dbReference type="AlphaFoldDB" id="A0AAW0UE49"/>
<evidence type="ECO:0000313" key="3">
    <source>
        <dbReference type="Proteomes" id="UP001487740"/>
    </source>
</evidence>
<accession>A0AAW0UE49</accession>
<name>A0AAW0UE49_SCYPA</name>
<sequence>MLLEQYLWGVPQEVRLYIYEKEVKSLEKATSLAEDYRIICASRKRGAERTATVHVKSPRPNGHVSRTIRGVEQGE</sequence>
<keyword evidence="3" id="KW-1185">Reference proteome</keyword>
<evidence type="ECO:0000313" key="2">
    <source>
        <dbReference type="EMBL" id="KAK8397503.1"/>
    </source>
</evidence>
<reference evidence="2 3" key="1">
    <citation type="submission" date="2023-03" db="EMBL/GenBank/DDBJ databases">
        <title>High-quality genome of Scylla paramamosain provides insights in environmental adaptation.</title>
        <authorList>
            <person name="Zhang L."/>
        </authorList>
    </citation>
    <scope>NUCLEOTIDE SEQUENCE [LARGE SCALE GENOMIC DNA]</scope>
    <source>
        <strain evidence="2">LZ_2023a</strain>
        <tissue evidence="2">Muscle</tissue>
    </source>
</reference>